<evidence type="ECO:0000313" key="2">
    <source>
        <dbReference type="EMBL" id="CUO54606.1"/>
    </source>
</evidence>
<dbReference type="AlphaFoldDB" id="A0A174G0L3"/>
<organism evidence="2 3">
    <name type="scientific">Anaerobutyricum hallii</name>
    <dbReference type="NCBI Taxonomy" id="39488"/>
    <lineage>
        <taxon>Bacteria</taxon>
        <taxon>Bacillati</taxon>
        <taxon>Bacillota</taxon>
        <taxon>Clostridia</taxon>
        <taxon>Lachnospirales</taxon>
        <taxon>Lachnospiraceae</taxon>
        <taxon>Anaerobutyricum</taxon>
    </lineage>
</organism>
<dbReference type="PROSITE" id="PS50943">
    <property type="entry name" value="HTH_CROC1"/>
    <property type="match status" value="1"/>
</dbReference>
<dbReference type="InterPro" id="IPR010982">
    <property type="entry name" value="Lambda_DNA-bd_dom_sf"/>
</dbReference>
<dbReference type="Gene3D" id="1.10.260.40">
    <property type="entry name" value="lambda repressor-like DNA-binding domains"/>
    <property type="match status" value="1"/>
</dbReference>
<reference evidence="2 3" key="1">
    <citation type="submission" date="2015-09" db="EMBL/GenBank/DDBJ databases">
        <authorList>
            <consortium name="Pathogen Informatics"/>
        </authorList>
    </citation>
    <scope>NUCLEOTIDE SEQUENCE [LARGE SCALE GENOMIC DNA]</scope>
    <source>
        <strain evidence="2 3">2789STDY5834835</strain>
    </source>
</reference>
<dbReference type="SUPFAM" id="SSF47413">
    <property type="entry name" value="lambda repressor-like DNA-binding domains"/>
    <property type="match status" value="1"/>
</dbReference>
<evidence type="ECO:0000313" key="3">
    <source>
        <dbReference type="Proteomes" id="UP000095679"/>
    </source>
</evidence>
<name>A0A174G0L3_9FIRM</name>
<feature type="domain" description="HTH cro/C1-type" evidence="1">
    <location>
        <begin position="7"/>
        <end position="65"/>
    </location>
</feature>
<gene>
    <name evidence="2" type="ORF">ERS852450_01974</name>
</gene>
<dbReference type="Pfam" id="PF01381">
    <property type="entry name" value="HTH_3"/>
    <property type="match status" value="1"/>
</dbReference>
<accession>A0A174G0L3</accession>
<dbReference type="RefSeq" id="WP_055298987.1">
    <property type="nucleotide sequence ID" value="NZ_BLYK01000009.1"/>
</dbReference>
<dbReference type="Proteomes" id="UP000095679">
    <property type="component" value="Unassembled WGS sequence"/>
</dbReference>
<evidence type="ECO:0000259" key="1">
    <source>
        <dbReference type="PROSITE" id="PS50943"/>
    </source>
</evidence>
<protein>
    <submittedName>
        <fullName evidence="2">Helix-turn-helix</fullName>
    </submittedName>
</protein>
<sequence>MTLGEKIKKYRELRGLTQKALGERVGFSIGTQDSCIRKYEKDMMAPKEDIRIKIAEALDIDMSALNDIDIQTEEDAIRILFYLEEKYGLEITKTRDEILLTFDSNNTAIRKLMVYLELWAAKKEEYTRNKGNATGEFEWNVYEKCNGKKELKAGFVKEIEAREYASFLESCNRVAGYNESKFRVEYVPLVSEVQDEYDIWKAQFPKNLERAEIQHAQK</sequence>
<dbReference type="InterPro" id="IPR001387">
    <property type="entry name" value="Cro/C1-type_HTH"/>
</dbReference>
<proteinExistence type="predicted"/>
<dbReference type="EMBL" id="CYZL01000016">
    <property type="protein sequence ID" value="CUO54606.1"/>
    <property type="molecule type" value="Genomic_DNA"/>
</dbReference>
<dbReference type="CDD" id="cd00093">
    <property type="entry name" value="HTH_XRE"/>
    <property type="match status" value="1"/>
</dbReference>
<dbReference type="SMART" id="SM00530">
    <property type="entry name" value="HTH_XRE"/>
    <property type="match status" value="1"/>
</dbReference>
<dbReference type="GO" id="GO:0003677">
    <property type="term" value="F:DNA binding"/>
    <property type="evidence" value="ECO:0007669"/>
    <property type="project" value="InterPro"/>
</dbReference>